<dbReference type="RefSeq" id="XP_001705039.1">
    <property type="nucleotide sequence ID" value="XM_001704987.1"/>
</dbReference>
<proteinExistence type="predicted"/>
<accession>A8BSN9</accession>
<dbReference type="GeneID" id="5697907"/>
<keyword evidence="2" id="KW-1133">Transmembrane helix</keyword>
<dbReference type="VEuPathDB" id="GiardiaDB:GL50803_17527"/>
<dbReference type="Gene3D" id="1.10.510.10">
    <property type="entry name" value="Transferase(Phosphotransferase) domain 1"/>
    <property type="match status" value="1"/>
</dbReference>
<dbReference type="InterPro" id="IPR011009">
    <property type="entry name" value="Kinase-like_dom_sf"/>
</dbReference>
<feature type="compositionally biased region" description="Polar residues" evidence="1">
    <location>
        <begin position="727"/>
        <end position="740"/>
    </location>
</feature>
<keyword evidence="2" id="KW-0812">Transmembrane</keyword>
<comment type="caution">
    <text evidence="3">The sequence shown here is derived from an EMBL/GenBank/DDBJ whole genome shotgun (WGS) entry which is preliminary data.</text>
</comment>
<dbReference type="OMA" id="CANSICY"/>
<dbReference type="HOGENOM" id="CLU_235712_0_0_1"/>
<reference evidence="3 4" key="1">
    <citation type="journal article" date="2007" name="Science">
        <title>Genomic minimalism in the early diverging intestinal parasite Giardia lamblia.</title>
        <authorList>
            <person name="Morrison H.G."/>
            <person name="McArthur A.G."/>
            <person name="Gillin F.D."/>
            <person name="Aley S.B."/>
            <person name="Adam R.D."/>
            <person name="Olsen G.J."/>
            <person name="Best A.A."/>
            <person name="Cande W.Z."/>
            <person name="Chen F."/>
            <person name="Cipriano M.J."/>
            <person name="Davids B.J."/>
            <person name="Dawson S.C."/>
            <person name="Elmendorf H.G."/>
            <person name="Hehl A.B."/>
            <person name="Holder M.E."/>
            <person name="Huse S.M."/>
            <person name="Kim U.U."/>
            <person name="Lasek-Nesselquist E."/>
            <person name="Manning G."/>
            <person name="Nigam A."/>
            <person name="Nixon J.E."/>
            <person name="Palm D."/>
            <person name="Passamaneck N.E."/>
            <person name="Prabhu A."/>
            <person name="Reich C.I."/>
            <person name="Reiner D.S."/>
            <person name="Samuelson J."/>
            <person name="Svard S.G."/>
            <person name="Sogin M.L."/>
        </authorList>
    </citation>
    <scope>NUCLEOTIDE SEQUENCE [LARGE SCALE GENOMIC DNA]</scope>
    <source>
        <strain evidence="3 4">WB C6</strain>
    </source>
</reference>
<feature type="transmembrane region" description="Helical" evidence="2">
    <location>
        <begin position="1491"/>
        <end position="1509"/>
    </location>
</feature>
<dbReference type="KEGG" id="gla:GL50803_0017527"/>
<name>A8BSN9_GIAIC</name>
<dbReference type="GO" id="GO:0004672">
    <property type="term" value="F:protein kinase activity"/>
    <property type="evidence" value="ECO:0007669"/>
    <property type="project" value="InterPro"/>
</dbReference>
<evidence type="ECO:0000256" key="1">
    <source>
        <dbReference type="SAM" id="MobiDB-lite"/>
    </source>
</evidence>
<sequence length="1906" mass="214059">MAVRSQPRVCIETSVLTLGWADEHADAYYHSLEMQRVILRGQNGVIIPDYLERSGDVIFIRSISTPGRPISHFTPDSWSRKPGQLVVLAIACLEILAKIHSINTLHRNITSESVFLDSCDNKMLVASYGIIKTTPDFETALHSYIPPRFNSADFHDIIMYAPPLSESFLQTGSFVVHLTELRKFLAITPTERVRFNLRFSPLTDLYQMGFFLYKLLTQECPPSPFSLKYHDAEPGWRRAREDALKKLQQYSLGPFCNEFILRLLCLSESRIYLSAAEAHTDILNYWKAVNANPAMLLEASLPKNMPINPLSSEVMVKRMLSIRLSFNDIHIQAILKNISETFPVEFRRALFKTDTNYVVECYTASHYSVELPEIYDILATRKAMLAFENIKKETPALQQNLFAYSSTKTQCAARPLKKICCLAGLRGSGRSVLLGDLMRIVRDSLLGFCLYVPFKQISSSFAFDDERNLYTCDATYYRMCHTTSHLIRELPKSMQEIETPEQLKRFESHIQTEDNGDVLSCISGPELSPMLYLTEDDIKCKLTHSYIEFDGEFHLIDLYLARYIARLDDKPLLSSIGEKMNPSILAKLPFVLPSLAAAMNIRGKLDDIKTAVSIDYYESVFGILVRSVLTRASVFVLVLDDLVSECSKDFIKRFYSFVGNLNVDRFYVILSESLSPCIYPESFSWTGTPDSAPNTKDDAVSPVSGKQYSRAKKILSSFKVLSKESPTHQASTKTQAQSTVDDARSSTSVNSASGASVLSSGIKQSYVQGYSASARNSNQELKIKDLFARPYSFNLAVKRLLNPSYILLDQVPDDMAQTFILKSLMLSPDGPEGKGGLPSVNTVDLVEQILRKSGSIMLNIKLLILTLYGISGITGSQARYSKTALDAIPDIDQVILRRFLGLRNSKKLSDGDMGILCASSVFGTIFDMRWLTSALNYSNDDVILTSLTELSNMHLISCAPQFVQLRHPLYAQGGADHGVDLAHNPYNPNKSTNRIGYIFLFNNISLCKVLEESFTSGMSQKLFLIALYLRKRWIARDSVLERKSDLKPSLYIRNYDPRELETGELIRKLHLDFVSLLRASGKAADVSLNDLQINKASLSLRIALRTHKTFFFDHNMGVNNWQQQEAFLKQMEADLRTPSTRACLLEQYDGLFVDITKLLKCLNPCASKLLDIYDQYELLRLNTYACDILSKSFADISKYLSMAKSAEHEIWTAMAMLCLNPMERQNWSLSNYKVVAQKRPLLTFKTANSLDLDSLLKCTIGVLSNPNSAHSSPITSGNADALPGKPNALQSLVSKSDPNGTDPTDMIDTMYNETIQVGTDSELTALYNAFPLLFNFTCANSICYSVQSIRFTTRYNLVQSTYVTDKLSNEVYKHYWLGLIWEWTLGMIQSNKPARAVSIAVSMLQKLLGDEAHINAFLPMITMNKSIHRDTIVATLSLLFTTNLVEGNGLKPHPQAAIMVAFDSLKSPSTPYALMQYMKRASLLERSIQKLLFLIFYALFLRDLTELYLSLAAAMVERCLLYGTTIEGIAMIGILAAIAPSYIHELPKAAMFHIVKAVAEMLQLEETKSQKTMGSAERSLQSYNFIPPLLSYIFELTSIHILPHIDQTVRAHLISYKQTIYLLSSDVVENVISQPLALCLYATSAFLSFRNASELETLAFECQVAYNNMVAIKECVFNVCIFVIACCCKYFRIRNEAELLEKDNITFISTQKSEGAPTDDSESTPFTSKGAKAIYKESLPDFDSISILSIQYMRSDATLLPSKLVCSVLLEAYARAGLLVKALYVARRVLQIFPPTSHGFINILTFTRVALVHIAVVDTAVISQRSADYLAQSLLDIIYRSTGFKGAYKRMADVIMAGLSYIRGCHINNVLSILSQHRDLKSNSKPLREQLEEYGARFFLDVLLTT</sequence>
<evidence type="ECO:0000313" key="4">
    <source>
        <dbReference type="Proteomes" id="UP000001548"/>
    </source>
</evidence>
<evidence type="ECO:0000313" key="3">
    <source>
        <dbReference type="EMBL" id="KAE8305516.1"/>
    </source>
</evidence>
<dbReference type="GO" id="GO:0005524">
    <property type="term" value="F:ATP binding"/>
    <property type="evidence" value="ECO:0007669"/>
    <property type="project" value="InterPro"/>
</dbReference>
<dbReference type="PROSITE" id="PS50011">
    <property type="entry name" value="PROTEIN_KINASE_DOM"/>
    <property type="match status" value="1"/>
</dbReference>
<organism evidence="3 4">
    <name type="scientific">Giardia intestinalis (strain ATCC 50803 / WB clone C6)</name>
    <name type="common">Giardia lamblia</name>
    <dbReference type="NCBI Taxonomy" id="184922"/>
    <lineage>
        <taxon>Eukaryota</taxon>
        <taxon>Metamonada</taxon>
        <taxon>Diplomonadida</taxon>
        <taxon>Hexamitidae</taxon>
        <taxon>Giardiinae</taxon>
        <taxon>Giardia</taxon>
    </lineage>
</organism>
<protein>
    <submittedName>
        <fullName evidence="3">Uncharacterized protein</fullName>
    </submittedName>
</protein>
<gene>
    <name evidence="3" type="ORF">GL50803_0017527</name>
</gene>
<evidence type="ECO:0000256" key="2">
    <source>
        <dbReference type="SAM" id="Phobius"/>
    </source>
</evidence>
<feature type="transmembrane region" description="Helical" evidence="2">
    <location>
        <begin position="1521"/>
        <end position="1543"/>
    </location>
</feature>
<dbReference type="SUPFAM" id="SSF56112">
    <property type="entry name" value="Protein kinase-like (PK-like)"/>
    <property type="match status" value="1"/>
</dbReference>
<keyword evidence="2" id="KW-0472">Membrane</keyword>
<keyword evidence="4" id="KW-1185">Reference proteome</keyword>
<dbReference type="Proteomes" id="UP000001548">
    <property type="component" value="Unassembled WGS sequence"/>
</dbReference>
<feature type="region of interest" description="Disordered" evidence="1">
    <location>
        <begin position="725"/>
        <end position="753"/>
    </location>
</feature>
<dbReference type="EMBL" id="AACB03000001">
    <property type="protein sequence ID" value="KAE8305516.1"/>
    <property type="molecule type" value="Genomic_DNA"/>
</dbReference>
<dbReference type="InterPro" id="IPR000719">
    <property type="entry name" value="Prot_kinase_dom"/>
</dbReference>